<reference evidence="2" key="2">
    <citation type="submission" date="2023-05" db="EMBL/GenBank/DDBJ databases">
        <authorList>
            <consortium name="Lawrence Berkeley National Laboratory"/>
            <person name="Steindorff A."/>
            <person name="Hensen N."/>
            <person name="Bonometti L."/>
            <person name="Westerberg I."/>
            <person name="Brannstrom I.O."/>
            <person name="Guillou S."/>
            <person name="Cros-Aarteil S."/>
            <person name="Calhoun S."/>
            <person name="Haridas S."/>
            <person name="Kuo A."/>
            <person name="Mondo S."/>
            <person name="Pangilinan J."/>
            <person name="Riley R."/>
            <person name="Labutti K."/>
            <person name="Andreopoulos B."/>
            <person name="Lipzen A."/>
            <person name="Chen C."/>
            <person name="Yanf M."/>
            <person name="Daum C."/>
            <person name="Ng V."/>
            <person name="Clum A."/>
            <person name="Ohm R."/>
            <person name="Martin F."/>
            <person name="Silar P."/>
            <person name="Natvig D."/>
            <person name="Lalanne C."/>
            <person name="Gautier V."/>
            <person name="Ament-Velasquez S.L."/>
            <person name="Kruys A."/>
            <person name="Hutchinson M.I."/>
            <person name="Powell A.J."/>
            <person name="Barry K."/>
            <person name="Miller A.N."/>
            <person name="Grigoriev I.V."/>
            <person name="Debuchy R."/>
            <person name="Gladieux P."/>
            <person name="Thoren M.H."/>
            <person name="Johannesson H."/>
        </authorList>
    </citation>
    <scope>NUCLEOTIDE SEQUENCE</scope>
    <source>
        <strain evidence="2">CBS 990.96</strain>
    </source>
</reference>
<evidence type="ECO:0000313" key="2">
    <source>
        <dbReference type="EMBL" id="KAK4227682.1"/>
    </source>
</evidence>
<keyword evidence="1" id="KW-1133">Transmembrane helix</keyword>
<organism evidence="2 3">
    <name type="scientific">Podospora fimiseda</name>
    <dbReference type="NCBI Taxonomy" id="252190"/>
    <lineage>
        <taxon>Eukaryota</taxon>
        <taxon>Fungi</taxon>
        <taxon>Dikarya</taxon>
        <taxon>Ascomycota</taxon>
        <taxon>Pezizomycotina</taxon>
        <taxon>Sordariomycetes</taxon>
        <taxon>Sordariomycetidae</taxon>
        <taxon>Sordariales</taxon>
        <taxon>Podosporaceae</taxon>
        <taxon>Podospora</taxon>
    </lineage>
</organism>
<dbReference type="Proteomes" id="UP001301958">
    <property type="component" value="Unassembled WGS sequence"/>
</dbReference>
<evidence type="ECO:0000313" key="3">
    <source>
        <dbReference type="Proteomes" id="UP001301958"/>
    </source>
</evidence>
<protein>
    <submittedName>
        <fullName evidence="2">Uncharacterized protein</fullName>
    </submittedName>
</protein>
<reference evidence="2" key="1">
    <citation type="journal article" date="2023" name="Mol. Phylogenet. Evol.">
        <title>Genome-scale phylogeny and comparative genomics of the fungal order Sordariales.</title>
        <authorList>
            <person name="Hensen N."/>
            <person name="Bonometti L."/>
            <person name="Westerberg I."/>
            <person name="Brannstrom I.O."/>
            <person name="Guillou S."/>
            <person name="Cros-Aarteil S."/>
            <person name="Calhoun S."/>
            <person name="Haridas S."/>
            <person name="Kuo A."/>
            <person name="Mondo S."/>
            <person name="Pangilinan J."/>
            <person name="Riley R."/>
            <person name="LaButti K."/>
            <person name="Andreopoulos B."/>
            <person name="Lipzen A."/>
            <person name="Chen C."/>
            <person name="Yan M."/>
            <person name="Daum C."/>
            <person name="Ng V."/>
            <person name="Clum A."/>
            <person name="Steindorff A."/>
            <person name="Ohm R.A."/>
            <person name="Martin F."/>
            <person name="Silar P."/>
            <person name="Natvig D.O."/>
            <person name="Lalanne C."/>
            <person name="Gautier V."/>
            <person name="Ament-Velasquez S.L."/>
            <person name="Kruys A."/>
            <person name="Hutchinson M.I."/>
            <person name="Powell A.J."/>
            <person name="Barry K."/>
            <person name="Miller A.N."/>
            <person name="Grigoriev I.V."/>
            <person name="Debuchy R."/>
            <person name="Gladieux P."/>
            <person name="Hiltunen Thoren M."/>
            <person name="Johannesson H."/>
        </authorList>
    </citation>
    <scope>NUCLEOTIDE SEQUENCE</scope>
    <source>
        <strain evidence="2">CBS 990.96</strain>
    </source>
</reference>
<accession>A0AAN7BQL3</accession>
<keyword evidence="1" id="KW-0472">Membrane</keyword>
<sequence>MFGKKGRILVLSVGKSVWGVSGGELQAFIFYSFIFFFLPHLLSVYFHNLFSLLAFLLLCFGSWETAIDTKLDAFFFSIAFPVFTILSLLYYFDTSLYGQHHH</sequence>
<evidence type="ECO:0000256" key="1">
    <source>
        <dbReference type="SAM" id="Phobius"/>
    </source>
</evidence>
<feature type="transmembrane region" description="Helical" evidence="1">
    <location>
        <begin position="73"/>
        <end position="92"/>
    </location>
</feature>
<feature type="transmembrane region" description="Helical" evidence="1">
    <location>
        <begin position="29"/>
        <end position="61"/>
    </location>
</feature>
<name>A0AAN7BQL3_9PEZI</name>
<dbReference type="AlphaFoldDB" id="A0AAN7BQL3"/>
<proteinExistence type="predicted"/>
<keyword evidence="3" id="KW-1185">Reference proteome</keyword>
<keyword evidence="1" id="KW-0812">Transmembrane</keyword>
<dbReference type="EMBL" id="MU865328">
    <property type="protein sequence ID" value="KAK4227682.1"/>
    <property type="molecule type" value="Genomic_DNA"/>
</dbReference>
<comment type="caution">
    <text evidence="2">The sequence shown here is derived from an EMBL/GenBank/DDBJ whole genome shotgun (WGS) entry which is preliminary data.</text>
</comment>
<gene>
    <name evidence="2" type="ORF">QBC38DRAFT_184714</name>
</gene>